<dbReference type="EMBL" id="CP001737">
    <property type="protein sequence ID" value="ACV81261.1"/>
    <property type="molecule type" value="Genomic_DNA"/>
</dbReference>
<reference evidence="2 3" key="2">
    <citation type="journal article" date="2010" name="Stand. Genomic Sci.">
        <title>Complete genome sequence of Nakamurella multipartita type strain (Y-104).</title>
        <authorList>
            <person name="Tice H."/>
            <person name="Mayilraj S."/>
            <person name="Sims D."/>
            <person name="Lapidus A."/>
            <person name="Nolan M."/>
            <person name="Lucas S."/>
            <person name="Glavina Del Rio T."/>
            <person name="Copeland A."/>
            <person name="Cheng J.F."/>
            <person name="Meincke L."/>
            <person name="Bruce D."/>
            <person name="Goodwin L."/>
            <person name="Pitluck S."/>
            <person name="Ivanova N."/>
            <person name="Mavromatis K."/>
            <person name="Ovchinnikova G."/>
            <person name="Pati A."/>
            <person name="Chen A."/>
            <person name="Palaniappan K."/>
            <person name="Land M."/>
            <person name="Hauser L."/>
            <person name="Chang Y.J."/>
            <person name="Jeffries C.D."/>
            <person name="Detter J.C."/>
            <person name="Brettin T."/>
            <person name="Rohde M."/>
            <person name="Goker M."/>
            <person name="Bristow J."/>
            <person name="Eisen J.A."/>
            <person name="Markowitz V."/>
            <person name="Hugenholtz P."/>
            <person name="Kyrpides N.C."/>
            <person name="Klenk H.P."/>
            <person name="Chen F."/>
        </authorList>
    </citation>
    <scope>NUCLEOTIDE SEQUENCE [LARGE SCALE GENOMIC DNA]</scope>
    <source>
        <strain evidence="3">ATCC 700099 / DSM 44233 / CIP 104796 / JCM 9543 / NBRC 105858 / Y-104</strain>
    </source>
</reference>
<keyword evidence="3" id="KW-1185">Reference proteome</keyword>
<protein>
    <submittedName>
        <fullName evidence="2">Uncharacterized protein</fullName>
    </submittedName>
</protein>
<gene>
    <name evidence="2" type="ordered locus">Namu_4988</name>
</gene>
<feature type="transmembrane region" description="Helical" evidence="1">
    <location>
        <begin position="6"/>
        <end position="28"/>
    </location>
</feature>
<name>C8XA61_NAKMY</name>
<reference evidence="3" key="1">
    <citation type="submission" date="2009-09" db="EMBL/GenBank/DDBJ databases">
        <title>The complete genome of Nakamurella multipartita DSM 44233.</title>
        <authorList>
            <consortium name="US DOE Joint Genome Institute (JGI-PGF)"/>
            <person name="Lucas S."/>
            <person name="Copeland A."/>
            <person name="Lapidus A."/>
            <person name="Glavina del Rio T."/>
            <person name="Dalin E."/>
            <person name="Tice H."/>
            <person name="Bruce D."/>
            <person name="Goodwin L."/>
            <person name="Pitluck S."/>
            <person name="Kyrpides N."/>
            <person name="Mavromatis K."/>
            <person name="Ivanova N."/>
            <person name="Ovchinnikova G."/>
            <person name="Sims D."/>
            <person name="Meincke L."/>
            <person name="Brettin T."/>
            <person name="Detter J.C."/>
            <person name="Han C."/>
            <person name="Larimer F."/>
            <person name="Land M."/>
            <person name="Hauser L."/>
            <person name="Markowitz V."/>
            <person name="Cheng J.-F."/>
            <person name="Hugenholtz P."/>
            <person name="Woyke T."/>
            <person name="Wu D."/>
            <person name="Klenk H.-P."/>
            <person name="Eisen J.A."/>
        </authorList>
    </citation>
    <scope>NUCLEOTIDE SEQUENCE [LARGE SCALE GENOMIC DNA]</scope>
    <source>
        <strain evidence="3">ATCC 700099 / DSM 44233 / CIP 104796 / JCM 9543 / NBRC 105858 / Y-104</strain>
    </source>
</reference>
<keyword evidence="1" id="KW-0812">Transmembrane</keyword>
<keyword evidence="1" id="KW-1133">Transmembrane helix</keyword>
<organism evidence="2 3">
    <name type="scientific">Nakamurella multipartita (strain ATCC 700099 / DSM 44233 / CIP 104796 / JCM 9543 / NBRC 105858 / Y-104)</name>
    <name type="common">Microsphaera multipartita</name>
    <dbReference type="NCBI Taxonomy" id="479431"/>
    <lineage>
        <taxon>Bacteria</taxon>
        <taxon>Bacillati</taxon>
        <taxon>Actinomycetota</taxon>
        <taxon>Actinomycetes</taxon>
        <taxon>Nakamurellales</taxon>
        <taxon>Nakamurellaceae</taxon>
        <taxon>Nakamurella</taxon>
    </lineage>
</organism>
<dbReference type="STRING" id="479431.Namu_4988"/>
<evidence type="ECO:0000256" key="1">
    <source>
        <dbReference type="SAM" id="Phobius"/>
    </source>
</evidence>
<dbReference type="KEGG" id="nml:Namu_4988"/>
<proteinExistence type="predicted"/>
<dbReference type="InParanoid" id="C8XA61"/>
<dbReference type="HOGENOM" id="CLU_210415_0_1_11"/>
<sequence>MEIFFTGLLVAVALLITWFAFYVVYRLLHEEK</sequence>
<accession>C8XA61</accession>
<keyword evidence="1" id="KW-0472">Membrane</keyword>
<evidence type="ECO:0000313" key="3">
    <source>
        <dbReference type="Proteomes" id="UP000002218"/>
    </source>
</evidence>
<evidence type="ECO:0000313" key="2">
    <source>
        <dbReference type="EMBL" id="ACV81261.1"/>
    </source>
</evidence>
<dbReference type="AlphaFoldDB" id="C8XA61"/>
<dbReference type="Proteomes" id="UP000002218">
    <property type="component" value="Chromosome"/>
</dbReference>